<dbReference type="PIRSF" id="PIRSF016184">
    <property type="entry name" value="PhzC_PhzF"/>
    <property type="match status" value="1"/>
</dbReference>
<dbReference type="PANTHER" id="PTHR13774">
    <property type="entry name" value="PHENAZINE BIOSYNTHESIS PROTEIN"/>
    <property type="match status" value="1"/>
</dbReference>
<feature type="active site" evidence="3">
    <location>
        <position position="44"/>
    </location>
</feature>
<name>A0A0A7RF66_9LACO</name>
<reference evidence="4" key="1">
    <citation type="journal article" date="2014" name="Appl. Environ. Microbiol.">
        <title>Detection and genomic characterization of motility in Lactobacillus curvatus: confirmation of motility in a species outside the Lactobacillus salivarius clade.</title>
        <authorList>
            <person name="Cousin F.J."/>
            <person name="Lynch S.M."/>
            <person name="Harris H.M."/>
            <person name="McCann A."/>
            <person name="Lynch D.B."/>
            <person name="Neville B.A."/>
            <person name="Irisawa T."/>
            <person name="Okada S."/>
            <person name="Endo A."/>
            <person name="O'Toole P.W."/>
        </authorList>
    </citation>
    <scope>NUCLEOTIDE SEQUENCE</scope>
    <source>
        <strain evidence="4">DSM 19910</strain>
    </source>
</reference>
<dbReference type="NCBIfam" id="TIGR00654">
    <property type="entry name" value="PhzF_family"/>
    <property type="match status" value="1"/>
</dbReference>
<keyword evidence="2 4" id="KW-0413">Isomerase</keyword>
<proteinExistence type="inferred from homology"/>
<dbReference type="Pfam" id="PF02567">
    <property type="entry name" value="PhzC-PhzF"/>
    <property type="match status" value="1"/>
</dbReference>
<organism evidence="4">
    <name type="scientific">Liquorilactobacillus capillatus</name>
    <dbReference type="NCBI Taxonomy" id="480931"/>
    <lineage>
        <taxon>Bacteria</taxon>
        <taxon>Bacillati</taxon>
        <taxon>Bacillota</taxon>
        <taxon>Bacilli</taxon>
        <taxon>Lactobacillales</taxon>
        <taxon>Lactobacillaceae</taxon>
        <taxon>Liquorilactobacillus</taxon>
    </lineage>
</organism>
<dbReference type="PANTHER" id="PTHR13774:SF17">
    <property type="entry name" value="PHENAZINE BIOSYNTHESIS-LIKE DOMAIN-CONTAINING PROTEIN"/>
    <property type="match status" value="1"/>
</dbReference>
<dbReference type="SUPFAM" id="SSF54506">
    <property type="entry name" value="Diaminopimelate epimerase-like"/>
    <property type="match status" value="1"/>
</dbReference>
<evidence type="ECO:0000256" key="3">
    <source>
        <dbReference type="PIRSR" id="PIRSR016184-1"/>
    </source>
</evidence>
<evidence type="ECO:0000313" key="4">
    <source>
        <dbReference type="EMBL" id="AJA33851.1"/>
    </source>
</evidence>
<dbReference type="GO" id="GO:0016853">
    <property type="term" value="F:isomerase activity"/>
    <property type="evidence" value="ECO:0007669"/>
    <property type="project" value="UniProtKB-KW"/>
</dbReference>
<accession>A0A0A7RF66</accession>
<evidence type="ECO:0000256" key="2">
    <source>
        <dbReference type="ARBA" id="ARBA00023235"/>
    </source>
</evidence>
<dbReference type="EMBL" id="KM886862">
    <property type="protein sequence ID" value="AJA33851.1"/>
    <property type="molecule type" value="Genomic_DNA"/>
</dbReference>
<protein>
    <submittedName>
        <fullName evidence="4">Isomerase</fullName>
    </submittedName>
</protein>
<evidence type="ECO:0000256" key="1">
    <source>
        <dbReference type="ARBA" id="ARBA00008270"/>
    </source>
</evidence>
<dbReference type="GO" id="GO:0005737">
    <property type="term" value="C:cytoplasm"/>
    <property type="evidence" value="ECO:0007669"/>
    <property type="project" value="TreeGrafter"/>
</dbReference>
<dbReference type="InterPro" id="IPR003719">
    <property type="entry name" value="Phenazine_PhzF-like"/>
</dbReference>
<dbReference type="Gene3D" id="3.10.310.10">
    <property type="entry name" value="Diaminopimelate Epimerase, Chain A, domain 1"/>
    <property type="match status" value="2"/>
</dbReference>
<dbReference type="AlphaFoldDB" id="A0A0A7RF66"/>
<sequence length="260" mass="28741">MKMSVVDAFTNELFKGNPAAVCFVDQWPTDQLMQNIAMENRFSETAFAIKKADANYDLRWFTPGGEIDLCGHATLATGYLVFQNATPKDTDTVTFNTQSGALKVTKKGDLYEMAFPSYKLKSVPVTDEMEAAFGVRPIEAYLGRDLLAVFTNENQVKKMQPNLEKLKHLDGLLQNVTAPGKAYDCVSRSFAPKLNVDEDPVCGSGHCHVIPYWAKKLGKNQIAAFQASERTGTLYCDYQGEITKLAGHATLYSTGNLNLK</sequence>
<comment type="similarity">
    <text evidence="1">Belongs to the PhzF family.</text>
</comment>